<evidence type="ECO:0000313" key="2">
    <source>
        <dbReference type="EMBL" id="ABJ87334.1"/>
    </source>
</evidence>
<dbReference type="AlphaFoldDB" id="Q01SN6"/>
<dbReference type="InParanoid" id="Q01SN6"/>
<gene>
    <name evidence="2" type="ordered locus">Acid_6408</name>
</gene>
<dbReference type="EMBL" id="CP000473">
    <property type="protein sequence ID" value="ABJ87334.1"/>
    <property type="molecule type" value="Genomic_DNA"/>
</dbReference>
<reference evidence="2" key="1">
    <citation type="submission" date="2006-10" db="EMBL/GenBank/DDBJ databases">
        <title>Complete sequence of Solibacter usitatus Ellin6076.</title>
        <authorList>
            <consortium name="US DOE Joint Genome Institute"/>
            <person name="Copeland A."/>
            <person name="Lucas S."/>
            <person name="Lapidus A."/>
            <person name="Barry K."/>
            <person name="Detter J.C."/>
            <person name="Glavina del Rio T."/>
            <person name="Hammon N."/>
            <person name="Israni S."/>
            <person name="Dalin E."/>
            <person name="Tice H."/>
            <person name="Pitluck S."/>
            <person name="Thompson L.S."/>
            <person name="Brettin T."/>
            <person name="Bruce D."/>
            <person name="Han C."/>
            <person name="Tapia R."/>
            <person name="Gilna P."/>
            <person name="Schmutz J."/>
            <person name="Larimer F."/>
            <person name="Land M."/>
            <person name="Hauser L."/>
            <person name="Kyrpides N."/>
            <person name="Mikhailova N."/>
            <person name="Janssen P.H."/>
            <person name="Kuske C.R."/>
            <person name="Richardson P."/>
        </authorList>
    </citation>
    <scope>NUCLEOTIDE SEQUENCE</scope>
    <source>
        <strain evidence="2">Ellin6076</strain>
    </source>
</reference>
<keyword evidence="1" id="KW-0732">Signal</keyword>
<organism evidence="2">
    <name type="scientific">Solibacter usitatus (strain Ellin6076)</name>
    <dbReference type="NCBI Taxonomy" id="234267"/>
    <lineage>
        <taxon>Bacteria</taxon>
        <taxon>Pseudomonadati</taxon>
        <taxon>Acidobacteriota</taxon>
        <taxon>Terriglobia</taxon>
        <taxon>Bryobacterales</taxon>
        <taxon>Solibacteraceae</taxon>
        <taxon>Candidatus Solibacter</taxon>
    </lineage>
</organism>
<name>Q01SN6_SOLUE</name>
<proteinExistence type="predicted"/>
<protein>
    <submittedName>
        <fullName evidence="2">Uncharacterized protein</fullName>
    </submittedName>
</protein>
<accession>Q01SN6</accession>
<feature type="chain" id="PRO_5004162391" evidence="1">
    <location>
        <begin position="30"/>
        <end position="268"/>
    </location>
</feature>
<sequence length="268" mass="28431" precursor="true">MINRFSDRITICGLLCSAVLALTTVPASAGVGNAPVPKTTGNFNNPDVMPLQSSPFGATYEEWSARFWQWQFSLPVNANPIFDTADCSAGQSGHVWFLGGSALGFQTSPGVVTATANRACNVPPGTALFFPVVNNECSTIPGDQVPPFTSALTDLKPCARFASSFIDPSPGKLYVILDGVSIKALTQYEVSSPLFTFGPLPDNNVLQSFGLVAPAGTTAQSVSDGIQLMLHPLSAGKHVLHFHAETDLSPLGLPRFIQDITYYLTVGH</sequence>
<dbReference type="OrthoDB" id="504400at2"/>
<feature type="signal peptide" evidence="1">
    <location>
        <begin position="1"/>
        <end position="29"/>
    </location>
</feature>
<dbReference type="HOGENOM" id="CLU_076587_0_0_0"/>
<dbReference type="KEGG" id="sus:Acid_6408"/>
<evidence type="ECO:0000256" key="1">
    <source>
        <dbReference type="SAM" id="SignalP"/>
    </source>
</evidence>